<evidence type="ECO:0000313" key="1">
    <source>
        <dbReference type="EMBL" id="AEV91900.1"/>
    </source>
</evidence>
<dbReference type="Proteomes" id="UP000005443">
    <property type="component" value="Chromosome"/>
</dbReference>
<organism evidence="1 2">
    <name type="scientific">Rickettsia slovaca (strain 13-B)</name>
    <dbReference type="NCBI Taxonomy" id="941638"/>
    <lineage>
        <taxon>Bacteria</taxon>
        <taxon>Pseudomonadati</taxon>
        <taxon>Pseudomonadota</taxon>
        <taxon>Alphaproteobacteria</taxon>
        <taxon>Rickettsiales</taxon>
        <taxon>Rickettsiaceae</taxon>
        <taxon>Rickettsieae</taxon>
        <taxon>Rickettsia</taxon>
        <taxon>spotted fever group</taxon>
    </lineage>
</organism>
<sequence length="92" mass="10570">MLHSAVTGIANKEIIKTLLAKNPYLVMIKDASGLTPSYYNTSKEILEILQNCERDIIDRLNIEPWHGWAEDKIFRDDMSIIGKNKHTIMELV</sequence>
<gene>
    <name evidence="1" type="primary">ank</name>
    <name evidence="1" type="ordered locus">Rsl_280</name>
</gene>
<accession>A0ABN4A6R4</accession>
<keyword evidence="2" id="KW-1185">Reference proteome</keyword>
<protein>
    <submittedName>
        <fullName evidence="1">Ankyrin repeat protein</fullName>
    </submittedName>
</protein>
<reference evidence="1 2" key="1">
    <citation type="journal article" date="2012" name="J. Bacteriol.">
        <title>Complete genome sequence of Rickettsia slovaca, the agent of tick-borne lymphadenitis.</title>
        <authorList>
            <person name="Fournier P.E."/>
            <person name="El Karkouri K."/>
            <person name="Robert C."/>
            <person name="Medigue C."/>
            <person name="Raoult D."/>
        </authorList>
    </citation>
    <scope>NUCLEOTIDE SEQUENCE [LARGE SCALE GENOMIC DNA]</scope>
    <source>
        <strain evidence="1 2">13-B</strain>
    </source>
</reference>
<dbReference type="EMBL" id="CP002428">
    <property type="protein sequence ID" value="AEV91900.1"/>
    <property type="molecule type" value="Genomic_DNA"/>
</dbReference>
<proteinExistence type="predicted"/>
<name>A0ABN4A6R4_RICS1</name>
<dbReference type="RefSeq" id="WP_014273228.1">
    <property type="nucleotide sequence ID" value="NC_016639.1"/>
</dbReference>
<evidence type="ECO:0000313" key="2">
    <source>
        <dbReference type="Proteomes" id="UP000005443"/>
    </source>
</evidence>